<dbReference type="CTD" id="798657"/>
<feature type="compositionally biased region" description="Basic and acidic residues" evidence="5">
    <location>
        <begin position="478"/>
        <end position="512"/>
    </location>
</feature>
<evidence type="ECO:0000313" key="8">
    <source>
        <dbReference type="Proteomes" id="UP000515152"/>
    </source>
</evidence>
<dbReference type="Gene3D" id="2.10.90.10">
    <property type="entry name" value="Cystine-knot cytokines"/>
    <property type="match status" value="1"/>
</dbReference>
<dbReference type="RefSeq" id="XP_031419849.1">
    <property type="nucleotide sequence ID" value="XM_031563989.2"/>
</dbReference>
<dbReference type="Pfam" id="PF04692">
    <property type="entry name" value="PDGF_N"/>
    <property type="match status" value="1"/>
</dbReference>
<dbReference type="GO" id="GO:0030335">
    <property type="term" value="P:positive regulation of cell migration"/>
    <property type="evidence" value="ECO:0007669"/>
    <property type="project" value="TreeGrafter"/>
</dbReference>
<dbReference type="SMART" id="SM00141">
    <property type="entry name" value="PDGF"/>
    <property type="match status" value="1"/>
</dbReference>
<feature type="compositionally biased region" description="Low complexity" evidence="5">
    <location>
        <begin position="348"/>
        <end position="369"/>
    </location>
</feature>
<comment type="similarity">
    <text evidence="1 4">Belongs to the PDGF/VEGF growth factor family.</text>
</comment>
<dbReference type="PROSITE" id="PS00249">
    <property type="entry name" value="PDGF_1"/>
    <property type="match status" value="1"/>
</dbReference>
<feature type="compositionally biased region" description="Pro residues" evidence="5">
    <location>
        <begin position="545"/>
        <end position="557"/>
    </location>
</feature>
<dbReference type="InterPro" id="IPR023581">
    <property type="entry name" value="PD_growth_factor_CS"/>
</dbReference>
<dbReference type="SUPFAM" id="SSF57501">
    <property type="entry name" value="Cystine-knot cytokines"/>
    <property type="match status" value="1"/>
</dbReference>
<keyword evidence="3" id="KW-0497">Mitogen</keyword>
<feature type="compositionally biased region" description="Low complexity" evidence="5">
    <location>
        <begin position="519"/>
        <end position="531"/>
    </location>
</feature>
<dbReference type="OrthoDB" id="8878063at2759"/>
<dbReference type="GO" id="GO:0016020">
    <property type="term" value="C:membrane"/>
    <property type="evidence" value="ECO:0007669"/>
    <property type="project" value="InterPro"/>
</dbReference>
<reference evidence="9" key="1">
    <citation type="submission" date="2025-08" db="UniProtKB">
        <authorList>
            <consortium name="RefSeq"/>
        </authorList>
    </citation>
    <scope>IDENTIFICATION</scope>
</reference>
<dbReference type="FunFam" id="2.10.90.10:FF:000041">
    <property type="entry name" value="Platelet-derived growth factor beta polypeptide b"/>
    <property type="match status" value="1"/>
</dbReference>
<name>A0A6P8F4P1_CLUHA</name>
<dbReference type="GO" id="GO:0005615">
    <property type="term" value="C:extracellular space"/>
    <property type="evidence" value="ECO:0007669"/>
    <property type="project" value="TreeGrafter"/>
</dbReference>
<feature type="compositionally biased region" description="Low complexity" evidence="5">
    <location>
        <begin position="187"/>
        <end position="196"/>
    </location>
</feature>
<proteinExistence type="inferred from homology"/>
<dbReference type="PANTHER" id="PTHR11633:SF15">
    <property type="entry name" value="ADENYLATE CYCLASE, TERMINAL-DIFFERENTIATION SPECIFIC"/>
    <property type="match status" value="1"/>
</dbReference>
<evidence type="ECO:0000256" key="2">
    <source>
        <dbReference type="ARBA" id="ARBA00023030"/>
    </source>
</evidence>
<dbReference type="GO" id="GO:0070374">
    <property type="term" value="P:positive regulation of ERK1 and ERK2 cascade"/>
    <property type="evidence" value="ECO:0007669"/>
    <property type="project" value="TreeGrafter"/>
</dbReference>
<accession>A0A6P8F4P1</accession>
<gene>
    <name evidence="9" type="primary">si:ch211-79m20.1</name>
</gene>
<evidence type="ECO:0000313" key="9">
    <source>
        <dbReference type="RefSeq" id="XP_031419849.1"/>
    </source>
</evidence>
<protein>
    <submittedName>
        <fullName evidence="9">LOW QUALITY PROTEIN: mediator of RNA polymerase II transcription subunit 1.1</fullName>
    </submittedName>
</protein>
<feature type="compositionally biased region" description="Low complexity" evidence="5">
    <location>
        <begin position="318"/>
        <end position="329"/>
    </location>
</feature>
<feature type="signal peptide" evidence="6">
    <location>
        <begin position="1"/>
        <end position="24"/>
    </location>
</feature>
<dbReference type="InterPro" id="IPR029034">
    <property type="entry name" value="Cystine-knot_cytokine"/>
</dbReference>
<feature type="region of interest" description="Disordered" evidence="5">
    <location>
        <begin position="179"/>
        <end position="225"/>
    </location>
</feature>
<dbReference type="Pfam" id="PF00341">
    <property type="entry name" value="PDGF"/>
    <property type="match status" value="1"/>
</dbReference>
<dbReference type="KEGG" id="char:105903833"/>
<evidence type="ECO:0000256" key="6">
    <source>
        <dbReference type="SAM" id="SignalP"/>
    </source>
</evidence>
<evidence type="ECO:0000256" key="1">
    <source>
        <dbReference type="ARBA" id="ARBA00006686"/>
    </source>
</evidence>
<dbReference type="GO" id="GO:0008284">
    <property type="term" value="P:positive regulation of cell population proliferation"/>
    <property type="evidence" value="ECO:0007669"/>
    <property type="project" value="TreeGrafter"/>
</dbReference>
<keyword evidence="6" id="KW-0732">Signal</keyword>
<feature type="region of interest" description="Disordered" evidence="5">
    <location>
        <begin position="399"/>
        <end position="571"/>
    </location>
</feature>
<dbReference type="Proteomes" id="UP000515152">
    <property type="component" value="Chromosome 26"/>
</dbReference>
<dbReference type="PANTHER" id="PTHR11633">
    <property type="entry name" value="PLATELET-DERIVED GROWTH FACTOR"/>
    <property type="match status" value="1"/>
</dbReference>
<dbReference type="InterPro" id="IPR006782">
    <property type="entry name" value="PDGF_N"/>
</dbReference>
<dbReference type="GO" id="GO:0005161">
    <property type="term" value="F:platelet-derived growth factor receptor binding"/>
    <property type="evidence" value="ECO:0007669"/>
    <property type="project" value="TreeGrafter"/>
</dbReference>
<dbReference type="InterPro" id="IPR000072">
    <property type="entry name" value="PDGF/VEGF_dom"/>
</dbReference>
<dbReference type="GO" id="GO:0048008">
    <property type="term" value="P:platelet-derived growth factor receptor signaling pathway"/>
    <property type="evidence" value="ECO:0007669"/>
    <property type="project" value="TreeGrafter"/>
</dbReference>
<feature type="region of interest" description="Disordered" evidence="5">
    <location>
        <begin position="257"/>
        <end position="369"/>
    </location>
</feature>
<dbReference type="GO" id="GO:0051781">
    <property type="term" value="P:positive regulation of cell division"/>
    <property type="evidence" value="ECO:0007669"/>
    <property type="project" value="UniProtKB-KW"/>
</dbReference>
<organism evidence="8 9">
    <name type="scientific">Clupea harengus</name>
    <name type="common">Atlantic herring</name>
    <dbReference type="NCBI Taxonomy" id="7950"/>
    <lineage>
        <taxon>Eukaryota</taxon>
        <taxon>Metazoa</taxon>
        <taxon>Chordata</taxon>
        <taxon>Craniata</taxon>
        <taxon>Vertebrata</taxon>
        <taxon>Euteleostomi</taxon>
        <taxon>Actinopterygii</taxon>
        <taxon>Neopterygii</taxon>
        <taxon>Teleostei</taxon>
        <taxon>Clupei</taxon>
        <taxon>Clupeiformes</taxon>
        <taxon>Clupeoidei</taxon>
        <taxon>Clupeidae</taxon>
        <taxon>Clupea</taxon>
    </lineage>
</organism>
<sequence length="583" mass="65743">MGGKKSSCILLLAAFAAFLRLGSAEGDPLPPSLVDLVRDSPISSIEDLKKVLDTDSVEEESDNQTVNEIHPSEAHHRVPRSLIANAEPAQQAACKVRTEVLEVTRSMHDRTNAHFVLWPPCVEVQRCSGCCSNGRTHECVPVLTEIRQLQMMKITYVNMRPHIEKVIIPVEDHVRCGCQSLPSPHAPRTSTPRRLQPTPPPAPRLARKPAQPPPPPPRSQNKDDLHRHDVLKHNQRLHLEERDAQDRVWQNKYSLSHTAGEPHHTPVRMDYQAQPQHPPTHTDHHHPPPPPQHPLTHTQPGASPADGEGGLSGQPTSGAQQALGNAGQQEDGRQPTLHHSSGDDNTRQTQGGTQQQQHQQQQHQQPNYKQYHHQYPQHNYRLTVEEQQRYQPTQSGTYMLRDATTPQQPQRGAAYHHGQPDAPVHHRGQPDAPAHHHRQSDMASHPHSQSEGSSHHSGSEGSSSPFDSQPEVTNGPRTQEDTEEEKRRRRLHIEELEKEKETQQDVKSVLHQDKHHSHQPQPQSQPQTSTQRAVTDAPTTLQPPSESPRPHTTPRPPPPRRRRRKHRRRLSKATMRAMIMVMS</sequence>
<dbReference type="AlphaFoldDB" id="A0A6P8F4P1"/>
<feature type="region of interest" description="Disordered" evidence="5">
    <location>
        <begin position="53"/>
        <end position="74"/>
    </location>
</feature>
<keyword evidence="2 4" id="KW-0339">Growth factor</keyword>
<feature type="domain" description="Platelet-derived growth factor (PDGF) family profile" evidence="7">
    <location>
        <begin position="81"/>
        <end position="183"/>
    </location>
</feature>
<evidence type="ECO:0000256" key="5">
    <source>
        <dbReference type="SAM" id="MobiDB-lite"/>
    </source>
</evidence>
<dbReference type="GeneID" id="105903833"/>
<feature type="compositionally biased region" description="Polar residues" evidence="5">
    <location>
        <begin position="466"/>
        <end position="477"/>
    </location>
</feature>
<evidence type="ECO:0000259" key="7">
    <source>
        <dbReference type="PROSITE" id="PS50278"/>
    </source>
</evidence>
<dbReference type="PROSITE" id="PS50278">
    <property type="entry name" value="PDGF_2"/>
    <property type="match status" value="1"/>
</dbReference>
<feature type="chain" id="PRO_5027694647" evidence="6">
    <location>
        <begin position="25"/>
        <end position="583"/>
    </location>
</feature>
<evidence type="ECO:0000256" key="3">
    <source>
        <dbReference type="ARBA" id="ARBA00023246"/>
    </source>
</evidence>
<dbReference type="GO" id="GO:0008083">
    <property type="term" value="F:growth factor activity"/>
    <property type="evidence" value="ECO:0007669"/>
    <property type="project" value="UniProtKB-KW"/>
</dbReference>
<dbReference type="GO" id="GO:0051897">
    <property type="term" value="P:positive regulation of phosphatidylinositol 3-kinase/protein kinase B signal transduction"/>
    <property type="evidence" value="ECO:0007669"/>
    <property type="project" value="TreeGrafter"/>
</dbReference>
<evidence type="ECO:0000256" key="4">
    <source>
        <dbReference type="RuleBase" id="RU003818"/>
    </source>
</evidence>
<feature type="compositionally biased region" description="Basic residues" evidence="5">
    <location>
        <begin position="558"/>
        <end position="571"/>
    </location>
</feature>
<keyword evidence="8" id="KW-1185">Reference proteome</keyword>